<feature type="region of interest" description="Disordered" evidence="1">
    <location>
        <begin position="280"/>
        <end position="339"/>
    </location>
</feature>
<dbReference type="InterPro" id="IPR008936">
    <property type="entry name" value="Rho_GTPase_activation_prot"/>
</dbReference>
<feature type="compositionally biased region" description="Basic and acidic residues" evidence="1">
    <location>
        <begin position="364"/>
        <end position="376"/>
    </location>
</feature>
<feature type="region of interest" description="Disordered" evidence="1">
    <location>
        <begin position="364"/>
        <end position="421"/>
    </location>
</feature>
<evidence type="ECO:0000313" key="4">
    <source>
        <dbReference type="Proteomes" id="UP001175000"/>
    </source>
</evidence>
<dbReference type="GO" id="GO:0005737">
    <property type="term" value="C:cytoplasm"/>
    <property type="evidence" value="ECO:0007669"/>
    <property type="project" value="TreeGrafter"/>
</dbReference>
<dbReference type="AlphaFoldDB" id="A0AA39XC60"/>
<evidence type="ECO:0000259" key="2">
    <source>
        <dbReference type="PROSITE" id="PS50238"/>
    </source>
</evidence>
<keyword evidence="4" id="KW-1185">Reference proteome</keyword>
<evidence type="ECO:0000313" key="3">
    <source>
        <dbReference type="EMBL" id="KAK0631218.1"/>
    </source>
</evidence>
<dbReference type="Gene3D" id="1.10.555.10">
    <property type="entry name" value="Rho GTPase activation protein"/>
    <property type="match status" value="1"/>
</dbReference>
<dbReference type="Pfam" id="PF00620">
    <property type="entry name" value="RhoGAP"/>
    <property type="match status" value="1"/>
</dbReference>
<feature type="compositionally biased region" description="Low complexity" evidence="1">
    <location>
        <begin position="293"/>
        <end position="309"/>
    </location>
</feature>
<accession>A0AA39XC60</accession>
<dbReference type="GO" id="GO:2001136">
    <property type="term" value="P:negative regulation of endocytic recycling"/>
    <property type="evidence" value="ECO:0007669"/>
    <property type="project" value="TreeGrafter"/>
</dbReference>
<feature type="compositionally biased region" description="Polar residues" evidence="1">
    <location>
        <begin position="381"/>
        <end position="421"/>
    </location>
</feature>
<dbReference type="PANTHER" id="PTHR45808">
    <property type="entry name" value="RHO GTPASE-ACTIVATING PROTEIN 68F"/>
    <property type="match status" value="1"/>
</dbReference>
<feature type="compositionally biased region" description="Polar residues" evidence="1">
    <location>
        <begin position="310"/>
        <end position="333"/>
    </location>
</feature>
<dbReference type="EMBL" id="JAULSU010000001">
    <property type="protein sequence ID" value="KAK0631218.1"/>
    <property type="molecule type" value="Genomic_DNA"/>
</dbReference>
<dbReference type="GO" id="GO:0007264">
    <property type="term" value="P:small GTPase-mediated signal transduction"/>
    <property type="evidence" value="ECO:0007669"/>
    <property type="project" value="TreeGrafter"/>
</dbReference>
<comment type="caution">
    <text evidence="3">The sequence shown here is derived from an EMBL/GenBank/DDBJ whole genome shotgun (WGS) entry which is preliminary data.</text>
</comment>
<dbReference type="InterPro" id="IPR000198">
    <property type="entry name" value="RhoGAP_dom"/>
</dbReference>
<evidence type="ECO:0000256" key="1">
    <source>
        <dbReference type="SAM" id="MobiDB-lite"/>
    </source>
</evidence>
<dbReference type="SMART" id="SM00324">
    <property type="entry name" value="RhoGAP"/>
    <property type="match status" value="1"/>
</dbReference>
<reference evidence="3" key="1">
    <citation type="submission" date="2023-06" db="EMBL/GenBank/DDBJ databases">
        <title>Genome-scale phylogeny and comparative genomics of the fungal order Sordariales.</title>
        <authorList>
            <consortium name="Lawrence Berkeley National Laboratory"/>
            <person name="Hensen N."/>
            <person name="Bonometti L."/>
            <person name="Westerberg I."/>
            <person name="Brannstrom I.O."/>
            <person name="Guillou S."/>
            <person name="Cros-Aarteil S."/>
            <person name="Calhoun S."/>
            <person name="Haridas S."/>
            <person name="Kuo A."/>
            <person name="Mondo S."/>
            <person name="Pangilinan J."/>
            <person name="Riley R."/>
            <person name="Labutti K."/>
            <person name="Andreopoulos B."/>
            <person name="Lipzen A."/>
            <person name="Chen C."/>
            <person name="Yanf M."/>
            <person name="Daum C."/>
            <person name="Ng V."/>
            <person name="Clum A."/>
            <person name="Steindorff A."/>
            <person name="Ohm R."/>
            <person name="Martin F."/>
            <person name="Silar P."/>
            <person name="Natvig D."/>
            <person name="Lalanne C."/>
            <person name="Gautier V."/>
            <person name="Ament-Velasquez S.L."/>
            <person name="Kruys A."/>
            <person name="Hutchinson M.I."/>
            <person name="Powell A.J."/>
            <person name="Barry K."/>
            <person name="Miller A.N."/>
            <person name="Grigoriev I.V."/>
            <person name="Debuchy R."/>
            <person name="Gladieux P."/>
            <person name="Thoren M.H."/>
            <person name="Johannesson H."/>
        </authorList>
    </citation>
    <scope>NUCLEOTIDE SEQUENCE</scope>
    <source>
        <strain evidence="3">CBS 606.72</strain>
    </source>
</reference>
<feature type="region of interest" description="Disordered" evidence="1">
    <location>
        <begin position="435"/>
        <end position="454"/>
    </location>
</feature>
<dbReference type="CDD" id="cd00159">
    <property type="entry name" value="RhoGAP"/>
    <property type="match status" value="1"/>
</dbReference>
<name>A0AA39XC60_9PEZI</name>
<proteinExistence type="predicted"/>
<feature type="domain" description="Rho-GAP" evidence="2">
    <location>
        <begin position="462"/>
        <end position="666"/>
    </location>
</feature>
<dbReference type="PANTHER" id="PTHR45808:SF2">
    <property type="entry name" value="RHO GTPASE-ACTIVATING PROTEIN 68F"/>
    <property type="match status" value="1"/>
</dbReference>
<dbReference type="SUPFAM" id="SSF48350">
    <property type="entry name" value="GTPase activation domain, GAP"/>
    <property type="match status" value="1"/>
</dbReference>
<protein>
    <recommendedName>
        <fullName evidence="2">Rho-GAP domain-containing protein</fullName>
    </recommendedName>
</protein>
<sequence length="679" mass="74355">MATPSGENMKWITINTGCFAASSAISKTILSAKRFVREVRESRLHLDDVCTLLHSLDHTLDLLKDDAAALPKHLGSITPGVLEGCRVIVNELDGCITVLGKEGYTRMEKKCRWLSSWEQIGKLCGMLCGYRDILGLVVDLIALTHTGRYAPQDEDAAMDERDELEAVAARTNVKWGHLEEDAPQNGAFTTLQWYLGALHQHAVACLEAHQTQYHRGPSLEDPPDSAIEMPDEQRLAPKKPLPTVPVPSAKAQGSAPAPSTAAPVHVEEIDELLDELCEMPVRTNRPPTPPPRSQARSRARSNSAPRTSSLPDSHSSDRGSTSNLPQANDQPTTAAPGHRRDWSYALSQISTISNVSYATNKTPLSEDAHSSFDEPHPGQPLNPQSVWSDSNTTLSTHRPSTSDTNSIPDTASKPPGSSATRRSSFRLFKSFQFRRNSKPDTPTSPTEETLPTIFGSPLSLSIPLARGVTSTRHKRVGSSSTEYPLCMLRCVYFLRDSSLSAPDIFDLPSDPVLLAQLKFIFSSPELNYGRDMDWGEEGFSVYEAADLILTFLKELPQPLVPESVAKRWIVLSRQATISGSLALRLDQGLDFWEEAFTGLRGPARALFKLLLNLWGEVAEASDVNDMTAERLAGRVMGPLMHGNGKGNGTDMLLGLAFMIRKRAEYNVKLKGGGKSRAAF</sequence>
<dbReference type="PROSITE" id="PS50238">
    <property type="entry name" value="RHOGAP"/>
    <property type="match status" value="1"/>
</dbReference>
<gene>
    <name evidence="3" type="ORF">B0T14DRAFT_501314</name>
</gene>
<dbReference type="GO" id="GO:0005096">
    <property type="term" value="F:GTPase activator activity"/>
    <property type="evidence" value="ECO:0007669"/>
    <property type="project" value="TreeGrafter"/>
</dbReference>
<organism evidence="3 4">
    <name type="scientific">Immersiella caudata</name>
    <dbReference type="NCBI Taxonomy" id="314043"/>
    <lineage>
        <taxon>Eukaryota</taxon>
        <taxon>Fungi</taxon>
        <taxon>Dikarya</taxon>
        <taxon>Ascomycota</taxon>
        <taxon>Pezizomycotina</taxon>
        <taxon>Sordariomycetes</taxon>
        <taxon>Sordariomycetidae</taxon>
        <taxon>Sordariales</taxon>
        <taxon>Lasiosphaeriaceae</taxon>
        <taxon>Immersiella</taxon>
    </lineage>
</organism>
<dbReference type="Proteomes" id="UP001175000">
    <property type="component" value="Unassembled WGS sequence"/>
</dbReference>
<feature type="compositionally biased region" description="Low complexity" evidence="1">
    <location>
        <begin position="439"/>
        <end position="452"/>
    </location>
</feature>
<feature type="region of interest" description="Disordered" evidence="1">
    <location>
        <begin position="236"/>
        <end position="263"/>
    </location>
</feature>